<dbReference type="InterPro" id="IPR011708">
    <property type="entry name" value="DNA_pol3_alpha_NTPase_dom"/>
</dbReference>
<evidence type="ECO:0000259" key="11">
    <source>
        <dbReference type="SMART" id="SM00481"/>
    </source>
</evidence>
<evidence type="ECO:0000313" key="13">
    <source>
        <dbReference type="Proteomes" id="UP000243591"/>
    </source>
</evidence>
<dbReference type="InterPro" id="IPR003141">
    <property type="entry name" value="Pol/His_phosphatase_N"/>
</dbReference>
<comment type="catalytic activity">
    <reaction evidence="10">
        <text>DNA(n) + a 2'-deoxyribonucleoside 5'-triphosphate = DNA(n+1) + diphosphate</text>
        <dbReference type="Rhea" id="RHEA:22508"/>
        <dbReference type="Rhea" id="RHEA-COMP:17339"/>
        <dbReference type="Rhea" id="RHEA-COMP:17340"/>
        <dbReference type="ChEBI" id="CHEBI:33019"/>
        <dbReference type="ChEBI" id="CHEBI:61560"/>
        <dbReference type="ChEBI" id="CHEBI:173112"/>
        <dbReference type="EC" id="2.7.7.7"/>
    </reaction>
</comment>
<dbReference type="OrthoDB" id="9803237at2"/>
<keyword evidence="5" id="KW-0808">Transferase</keyword>
<name>A0A1D2LZ02_BROTH</name>
<organism evidence="12 13">
    <name type="scientific">Brochothrix thermosphacta</name>
    <name type="common">Microbacterium thermosphactum</name>
    <dbReference type="NCBI Taxonomy" id="2756"/>
    <lineage>
        <taxon>Bacteria</taxon>
        <taxon>Bacillati</taxon>
        <taxon>Bacillota</taxon>
        <taxon>Bacilli</taxon>
        <taxon>Bacillales</taxon>
        <taxon>Listeriaceae</taxon>
        <taxon>Brochothrix</taxon>
    </lineage>
</organism>
<evidence type="ECO:0000256" key="2">
    <source>
        <dbReference type="ARBA" id="ARBA00009496"/>
    </source>
</evidence>
<gene>
    <name evidence="12" type="ORF">CNY62_08770</name>
</gene>
<accession>A0A1D2LZ02</accession>
<dbReference type="InterPro" id="IPR040982">
    <property type="entry name" value="DNA_pol3_finger"/>
</dbReference>
<evidence type="ECO:0000256" key="9">
    <source>
        <dbReference type="ARBA" id="ARBA00025611"/>
    </source>
</evidence>
<dbReference type="NCBIfam" id="TIGR00594">
    <property type="entry name" value="polc"/>
    <property type="match status" value="1"/>
</dbReference>
<evidence type="ECO:0000256" key="7">
    <source>
        <dbReference type="ARBA" id="ARBA00022705"/>
    </source>
</evidence>
<protein>
    <recommendedName>
        <fullName evidence="4">DNA polymerase III subunit alpha</fullName>
        <ecNumber evidence="3">2.7.7.7</ecNumber>
    </recommendedName>
</protein>
<comment type="similarity">
    <text evidence="2">Belongs to the DNA polymerase type-C family. DnaE subfamily.</text>
</comment>
<dbReference type="InterPro" id="IPR016195">
    <property type="entry name" value="Pol/histidinol_Pase-like"/>
</dbReference>
<keyword evidence="7" id="KW-0235">DNA replication</keyword>
<evidence type="ECO:0000256" key="10">
    <source>
        <dbReference type="ARBA" id="ARBA00049244"/>
    </source>
</evidence>
<dbReference type="NCBIfam" id="NF004226">
    <property type="entry name" value="PRK05673.1"/>
    <property type="match status" value="1"/>
</dbReference>
<dbReference type="GO" id="GO:0006260">
    <property type="term" value="P:DNA replication"/>
    <property type="evidence" value="ECO:0007669"/>
    <property type="project" value="UniProtKB-KW"/>
</dbReference>
<evidence type="ECO:0000256" key="3">
    <source>
        <dbReference type="ARBA" id="ARBA00012417"/>
    </source>
</evidence>
<comment type="function">
    <text evidence="9">DNA polymerase III is a complex, multichain enzyme responsible for most of the replicative synthesis in bacteria. This DNA polymerase also exhibits 3' to 5' exonuclease activity. The alpha chain is the DNA polymerase.</text>
</comment>
<evidence type="ECO:0000256" key="6">
    <source>
        <dbReference type="ARBA" id="ARBA00022695"/>
    </source>
</evidence>
<dbReference type="Pfam" id="PF14579">
    <property type="entry name" value="HHH_6"/>
    <property type="match status" value="1"/>
</dbReference>
<dbReference type="Pfam" id="PF01336">
    <property type="entry name" value="tRNA_anti-codon"/>
    <property type="match status" value="1"/>
</dbReference>
<dbReference type="GO" id="GO:0005737">
    <property type="term" value="C:cytoplasm"/>
    <property type="evidence" value="ECO:0007669"/>
    <property type="project" value="UniProtKB-SubCell"/>
</dbReference>
<dbReference type="PANTHER" id="PTHR32294">
    <property type="entry name" value="DNA POLYMERASE III SUBUNIT ALPHA"/>
    <property type="match status" value="1"/>
</dbReference>
<dbReference type="GO" id="GO:0003676">
    <property type="term" value="F:nucleic acid binding"/>
    <property type="evidence" value="ECO:0007669"/>
    <property type="project" value="InterPro"/>
</dbReference>
<dbReference type="Pfam" id="PF02811">
    <property type="entry name" value="PHP"/>
    <property type="match status" value="1"/>
</dbReference>
<dbReference type="AlphaFoldDB" id="A0A1D2LZ02"/>
<dbReference type="Gene3D" id="3.20.20.140">
    <property type="entry name" value="Metal-dependent hydrolases"/>
    <property type="match status" value="1"/>
</dbReference>
<dbReference type="RefSeq" id="WP_069125342.1">
    <property type="nucleotide sequence ID" value="NZ_CBCPHX010000002.1"/>
</dbReference>
<dbReference type="CDD" id="cd04485">
    <property type="entry name" value="DnaE_OBF"/>
    <property type="match status" value="1"/>
</dbReference>
<feature type="domain" description="Polymerase/histidinol phosphatase N-terminal" evidence="11">
    <location>
        <begin position="5"/>
        <end position="72"/>
    </location>
</feature>
<dbReference type="InterPro" id="IPR041931">
    <property type="entry name" value="DNA_pol3_alpha_thumb_dom"/>
</dbReference>
<dbReference type="InterPro" id="IPR029460">
    <property type="entry name" value="DNAPol_HHH"/>
</dbReference>
<dbReference type="GO" id="GO:0008408">
    <property type="term" value="F:3'-5' exonuclease activity"/>
    <property type="evidence" value="ECO:0007669"/>
    <property type="project" value="InterPro"/>
</dbReference>
<dbReference type="SUPFAM" id="SSF89550">
    <property type="entry name" value="PHP domain-like"/>
    <property type="match status" value="1"/>
</dbReference>
<dbReference type="EMBL" id="CP023483">
    <property type="protein sequence ID" value="ATF26469.1"/>
    <property type="molecule type" value="Genomic_DNA"/>
</dbReference>
<proteinExistence type="inferred from homology"/>
<reference evidence="12 13" key="1">
    <citation type="submission" date="2017-09" db="EMBL/GenBank/DDBJ databases">
        <title>Complete Genome Sequences of Two Strains of the Meat Spoilage Bacterium Brochothrix thermosphacta Isolated from Ground Chicken.</title>
        <authorList>
            <person name="Paoli G.C."/>
            <person name="Wijey C."/>
            <person name="Chen C.-Y."/>
            <person name="Nguyen L."/>
            <person name="Yan X."/>
            <person name="Irwin P.L."/>
        </authorList>
    </citation>
    <scope>NUCLEOTIDE SEQUENCE [LARGE SCALE GENOMIC DNA]</scope>
    <source>
        <strain evidence="12 13">BI</strain>
    </source>
</reference>
<evidence type="ECO:0000256" key="5">
    <source>
        <dbReference type="ARBA" id="ARBA00022679"/>
    </source>
</evidence>
<dbReference type="CDD" id="cd07431">
    <property type="entry name" value="PHP_PolIIIA"/>
    <property type="match status" value="1"/>
</dbReference>
<dbReference type="SMART" id="SM00481">
    <property type="entry name" value="POLIIIAc"/>
    <property type="match status" value="1"/>
</dbReference>
<dbReference type="GO" id="GO:0003887">
    <property type="term" value="F:DNA-directed DNA polymerase activity"/>
    <property type="evidence" value="ECO:0007669"/>
    <property type="project" value="UniProtKB-KW"/>
</dbReference>
<dbReference type="STRING" id="2756.BFR44_08530"/>
<dbReference type="Gene3D" id="1.10.150.870">
    <property type="match status" value="1"/>
</dbReference>
<evidence type="ECO:0000256" key="1">
    <source>
        <dbReference type="ARBA" id="ARBA00004496"/>
    </source>
</evidence>
<evidence type="ECO:0000256" key="4">
    <source>
        <dbReference type="ARBA" id="ARBA00019114"/>
    </source>
</evidence>
<dbReference type="Pfam" id="PF17657">
    <property type="entry name" value="DNA_pol3_finger"/>
    <property type="match status" value="1"/>
</dbReference>
<keyword evidence="8" id="KW-0239">DNA-directed DNA polymerase</keyword>
<keyword evidence="6" id="KW-0548">Nucleotidyltransferase</keyword>
<evidence type="ECO:0000256" key="8">
    <source>
        <dbReference type="ARBA" id="ARBA00022932"/>
    </source>
</evidence>
<dbReference type="InterPro" id="IPR004013">
    <property type="entry name" value="PHP_dom"/>
</dbReference>
<dbReference type="Gene3D" id="1.10.10.1600">
    <property type="entry name" value="Bacterial DNA polymerase III alpha subunit, thumb domain"/>
    <property type="match status" value="1"/>
</dbReference>
<dbReference type="Pfam" id="PF07733">
    <property type="entry name" value="DNA_pol3_alpha"/>
    <property type="match status" value="1"/>
</dbReference>
<dbReference type="PANTHER" id="PTHR32294:SF0">
    <property type="entry name" value="DNA POLYMERASE III SUBUNIT ALPHA"/>
    <property type="match status" value="1"/>
</dbReference>
<dbReference type="InterPro" id="IPR004805">
    <property type="entry name" value="DnaE2/DnaE/PolC"/>
</dbReference>
<dbReference type="Proteomes" id="UP000243591">
    <property type="component" value="Chromosome"/>
</dbReference>
<dbReference type="EC" id="2.7.7.7" evidence="3"/>
<comment type="subcellular location">
    <subcellularLocation>
        <location evidence="1">Cytoplasm</location>
    </subcellularLocation>
</comment>
<keyword evidence="13" id="KW-1185">Reference proteome</keyword>
<dbReference type="InterPro" id="IPR004365">
    <property type="entry name" value="NA-bd_OB_tRNA"/>
</dbReference>
<evidence type="ECO:0000313" key="12">
    <source>
        <dbReference type="EMBL" id="ATF26469.1"/>
    </source>
</evidence>
<dbReference type="KEGG" id="bths:CNY62_08770"/>
<sequence length="1098" mass="123066">MTTYTHLQVATAFDLLSSTLKIDELVTEAKKAGFQSLAMTNHNQLYGAMRFQQACKENGIKAIYGMTIDVESTLGESDSYPVIVLAKNTEGYHELMKLTSALQTEERAFLPKNWFDAYSKNIVIILPVENGEITNLLPEQRSMLLESYPDAYLGVSQPDSSITAWAFNETERTVVISDVRYLYPADVKSMSVLKAIRDNEIIDWETLPTEGEQYLISPIELEKRWFTEPMRAALKRTNEIAASTDVNIELHQKLLPKYVTPDGKTAANYLHELAYKGLAERFENPSAIYQERLSYELKIISEMGFDDYFLIVWDLMFYAQSKGILTGPGRGSAAGSLVSYVLKITDVDPIAYRLLFERFLNPERVSMPDIDLDFPDNRRDELITYTVEKYGVQHVAQIGTFGTLAAKAAIRDTARVFGLNRVELSEWSNLLPAQVGLTLKGAEAESKALVRHIKMSKRNEEIWRIATTIEGLPRHMSTHAAGVIISDAPLIDYVPLQQGSGDALLTQYPMGDIEAIGLLKMDYLGLRNLTMLATIIKAVRFENPAFDIEKISLNDADTLKLFQAGDTNGVFQFESPGIRRVLQRLIPTSFEDVVAVNALYRPGPMEQISTFIARKHGKEKVTYTHPALEAILEPTYGVIVYQEQIMQIASALAGFSLGEADMLRRAVSKKKAEVLQEQREHFIAGAQKQQVDEKIAEDVYDLIVRFANYGFNRSHSVAYAKIAFQLAYLKAHYPAAFYSALMTSVSGDDNKIETYIAESRQRDIKLLPPSVNASFSFFSNENGSIRYALSSIKKVGAQTVRVIVEERKTAGKYTDFFDFCRRLPAKVTTQPILEALILAGACDEWGKTRTTLLASIEAALNLAELSRKGDSPVDLFGDLGGGKLALKPKYTEMEEMPAVDRLTQEKEYLGTYLSEHPLTSYPHQLKQALTQTIMQVPQDKAANFGVYIHRLKETRTKNGELMCFLTVSDASMEISAVAFPNAYRNMKGKIAENQAVILNGKVSTRQNKKQLIVNDMTVLDENDQQYAPKPKLYLNSEADQIDEIKLLLESSPGSTEVIVVQKSTRQALKLNDNYHVTLTDRLADGLTALLTERGWVLK</sequence>